<protein>
    <submittedName>
        <fullName evidence="2">Uncharacterized protein</fullName>
    </submittedName>
</protein>
<evidence type="ECO:0000313" key="2">
    <source>
        <dbReference type="EMBL" id="DAD91972.1"/>
    </source>
</evidence>
<evidence type="ECO:0000256" key="1">
    <source>
        <dbReference type="SAM" id="MobiDB-lite"/>
    </source>
</evidence>
<dbReference type="EMBL" id="BK015125">
    <property type="protein sequence ID" value="DAD91972.1"/>
    <property type="molecule type" value="Genomic_DNA"/>
</dbReference>
<name>A0A8S5NC10_9CAUD</name>
<sequence>MSLVSQLLERLPHEPWSLYRANELGGDQWFGYSHDSERLNEALDRLALLIKASATNKASLKDSEMMPRPMKGNSGSVVSSSDTAGVSALFAALG</sequence>
<feature type="region of interest" description="Disordered" evidence="1">
    <location>
        <begin position="60"/>
        <end position="81"/>
    </location>
</feature>
<accession>A0A8S5NC10</accession>
<reference evidence="2" key="1">
    <citation type="journal article" date="2021" name="Proc. Natl. Acad. Sci. U.S.A.">
        <title>A Catalog of Tens of Thousands of Viruses from Human Metagenomes Reveals Hidden Associations with Chronic Diseases.</title>
        <authorList>
            <person name="Tisza M.J."/>
            <person name="Buck C.B."/>
        </authorList>
    </citation>
    <scope>NUCLEOTIDE SEQUENCE</scope>
    <source>
        <strain evidence="2">Ctdoa10</strain>
    </source>
</reference>
<proteinExistence type="predicted"/>
<organism evidence="2">
    <name type="scientific">Siphoviridae sp. ctdoa10</name>
    <dbReference type="NCBI Taxonomy" id="2826400"/>
    <lineage>
        <taxon>Viruses</taxon>
        <taxon>Duplodnaviria</taxon>
        <taxon>Heunggongvirae</taxon>
        <taxon>Uroviricota</taxon>
        <taxon>Caudoviricetes</taxon>
    </lineage>
</organism>